<dbReference type="Gene3D" id="3.40.50.1000">
    <property type="entry name" value="HAD superfamily/HAD-like"/>
    <property type="match status" value="1"/>
</dbReference>
<dbReference type="InterPro" id="IPR036412">
    <property type="entry name" value="HAD-like_sf"/>
</dbReference>
<dbReference type="SFLD" id="SFLDG01129">
    <property type="entry name" value="C1.5:_HAD__Beta-PGM__Phosphata"/>
    <property type="match status" value="1"/>
</dbReference>
<reference evidence="3 4" key="1">
    <citation type="submission" date="2021-02" db="EMBL/GenBank/DDBJ databases">
        <title>Alicyclobacillus curvatus sp. nov. and Alicyclobacillus mengziensis sp. nov., two acidophilic bacteria isolated from acid mine drainage.</title>
        <authorList>
            <person name="Huang Y."/>
        </authorList>
    </citation>
    <scope>NUCLEOTIDE SEQUENCE [LARGE SCALE GENOMIC DNA]</scope>
    <source>
        <strain evidence="3 4">S30H14</strain>
    </source>
</reference>
<dbReference type="NCBIfam" id="TIGR01493">
    <property type="entry name" value="HAD-SF-IA-v2"/>
    <property type="match status" value="1"/>
</dbReference>
<dbReference type="InterPro" id="IPR023214">
    <property type="entry name" value="HAD_sf"/>
</dbReference>
<dbReference type="KEGG" id="afx:JZ786_08485"/>
<accession>A0A9X7W1C0</accession>
<dbReference type="SFLD" id="SFLDS00003">
    <property type="entry name" value="Haloacid_Dehalogenase"/>
    <property type="match status" value="1"/>
</dbReference>
<dbReference type="InterPro" id="IPR006328">
    <property type="entry name" value="2-HAD"/>
</dbReference>
<gene>
    <name evidence="3" type="ORF">JZ786_08485</name>
</gene>
<dbReference type="Pfam" id="PF00702">
    <property type="entry name" value="Hydrolase"/>
    <property type="match status" value="1"/>
</dbReference>
<dbReference type="SUPFAM" id="SSF56784">
    <property type="entry name" value="HAD-like"/>
    <property type="match status" value="1"/>
</dbReference>
<dbReference type="PANTHER" id="PTHR43316:SF3">
    <property type="entry name" value="HALOACID DEHALOGENASE, TYPE II (AFU_ORTHOLOGUE AFUA_2G07750)-RELATED"/>
    <property type="match status" value="1"/>
</dbReference>
<dbReference type="PRINTS" id="PR00413">
    <property type="entry name" value="HADHALOGNASE"/>
</dbReference>
<evidence type="ECO:0000256" key="2">
    <source>
        <dbReference type="ARBA" id="ARBA00022801"/>
    </source>
</evidence>
<evidence type="ECO:0000256" key="1">
    <source>
        <dbReference type="ARBA" id="ARBA00008106"/>
    </source>
</evidence>
<proteinExistence type="inferred from homology"/>
<evidence type="ECO:0000313" key="4">
    <source>
        <dbReference type="Proteomes" id="UP000663505"/>
    </source>
</evidence>
<dbReference type="CDD" id="cd02588">
    <property type="entry name" value="HAD_L2-DEX"/>
    <property type="match status" value="1"/>
</dbReference>
<comment type="similarity">
    <text evidence="1">Belongs to the HAD-like hydrolase superfamily. S-2-haloalkanoic acid dehalogenase family.</text>
</comment>
<dbReference type="InterPro" id="IPR023198">
    <property type="entry name" value="PGP-like_dom2"/>
</dbReference>
<organism evidence="3 4">
    <name type="scientific">Alicyclobacillus mengziensis</name>
    <dbReference type="NCBI Taxonomy" id="2931921"/>
    <lineage>
        <taxon>Bacteria</taxon>
        <taxon>Bacillati</taxon>
        <taxon>Bacillota</taxon>
        <taxon>Bacilli</taxon>
        <taxon>Bacillales</taxon>
        <taxon>Alicyclobacillaceae</taxon>
        <taxon>Alicyclobacillus</taxon>
    </lineage>
</organism>
<evidence type="ECO:0000313" key="3">
    <source>
        <dbReference type="EMBL" id="QSO48958.1"/>
    </source>
</evidence>
<sequence>MYQAIVFDAYGTLFDVQAVAAAIEKEYPGNGAIVSRIWRQKQLEYTWLRPLMNRYVSFEKVNQDGLRYAFKRIGLQFDDETVTRLANTYLTLPLHPEVPQALAQLQQRCLILSNGTPKMLTTVVENASLASRFEGILSADAVKTYKPDTAVYTLALSHTHLEKAQILFVSSNAWDVAGAKSFGFPVAWINRQQSVPEQLDVLPDHEVSDMTGLVRVLNA</sequence>
<dbReference type="Proteomes" id="UP000663505">
    <property type="component" value="Chromosome"/>
</dbReference>
<dbReference type="NCBIfam" id="TIGR01428">
    <property type="entry name" value="HAD_type_II"/>
    <property type="match status" value="1"/>
</dbReference>
<dbReference type="EMBL" id="CP071182">
    <property type="protein sequence ID" value="QSO48958.1"/>
    <property type="molecule type" value="Genomic_DNA"/>
</dbReference>
<dbReference type="InterPro" id="IPR051540">
    <property type="entry name" value="S-2-haloacid_dehalogenase"/>
</dbReference>
<dbReference type="Gene3D" id="1.10.150.240">
    <property type="entry name" value="Putative phosphatase, domain 2"/>
    <property type="match status" value="1"/>
</dbReference>
<dbReference type="AlphaFoldDB" id="A0A9X7W1C0"/>
<dbReference type="GO" id="GO:0019120">
    <property type="term" value="F:hydrolase activity, acting on acid halide bonds, in C-halide compounds"/>
    <property type="evidence" value="ECO:0007669"/>
    <property type="project" value="InterPro"/>
</dbReference>
<keyword evidence="4" id="KW-1185">Reference proteome</keyword>
<dbReference type="PANTHER" id="PTHR43316">
    <property type="entry name" value="HYDROLASE, HALOACID DELAHOGENASE-RELATED"/>
    <property type="match status" value="1"/>
</dbReference>
<keyword evidence="2" id="KW-0378">Hydrolase</keyword>
<dbReference type="SFLD" id="SFLDF00045">
    <property type="entry name" value="2-haloacid_dehalogenase"/>
    <property type="match status" value="1"/>
</dbReference>
<dbReference type="RefSeq" id="WP_206658273.1">
    <property type="nucleotide sequence ID" value="NZ_CP071182.1"/>
</dbReference>
<protein>
    <submittedName>
        <fullName evidence="3">Haloacid dehalogenase type II</fullName>
    </submittedName>
</protein>
<dbReference type="InterPro" id="IPR006439">
    <property type="entry name" value="HAD-SF_hydro_IA"/>
</dbReference>
<dbReference type="SFLD" id="SFLDG01135">
    <property type="entry name" value="C1.5.6:_HAD__Beta-PGM__Phospha"/>
    <property type="match status" value="1"/>
</dbReference>
<name>A0A9X7W1C0_9BACL</name>